<name>A0A5K1AIE7_9MAGN</name>
<keyword evidence="2" id="KW-0812">Transmembrane</keyword>
<dbReference type="InterPro" id="IPR025520">
    <property type="entry name" value="DUF4408"/>
</dbReference>
<dbReference type="Gramene" id="NC2G0042530.1">
    <property type="protein sequence ID" value="NC2G0042530.1:cds"/>
    <property type="gene ID" value="NC2G0042530"/>
</dbReference>
<evidence type="ECO:0000256" key="1">
    <source>
        <dbReference type="SAM" id="MobiDB-lite"/>
    </source>
</evidence>
<reference evidence="4" key="1">
    <citation type="submission" date="2019-09" db="EMBL/GenBank/DDBJ databases">
        <authorList>
            <person name="Zhang L."/>
        </authorList>
    </citation>
    <scope>NUCLEOTIDE SEQUENCE</scope>
</reference>
<feature type="domain" description="DUF4408" evidence="3">
    <location>
        <begin position="42"/>
        <end position="86"/>
    </location>
</feature>
<feature type="transmembrane region" description="Helical" evidence="2">
    <location>
        <begin position="21"/>
        <end position="42"/>
    </location>
</feature>
<keyword evidence="2" id="KW-0472">Membrane</keyword>
<accession>A0A5K1AIE7</accession>
<evidence type="ECO:0000256" key="2">
    <source>
        <dbReference type="SAM" id="Phobius"/>
    </source>
</evidence>
<keyword evidence="2" id="KW-1133">Transmembrane helix</keyword>
<evidence type="ECO:0000313" key="4">
    <source>
        <dbReference type="EMBL" id="VVW01960.1"/>
    </source>
</evidence>
<dbReference type="Pfam" id="PF14364">
    <property type="entry name" value="DUF4408"/>
    <property type="match status" value="1"/>
</dbReference>
<evidence type="ECO:0000259" key="3">
    <source>
        <dbReference type="Pfam" id="PF14364"/>
    </source>
</evidence>
<gene>
    <name evidence="4" type="ORF">NYM_LOCUS12829</name>
</gene>
<dbReference type="EMBL" id="LR721780">
    <property type="protein sequence ID" value="VVW01960.1"/>
    <property type="molecule type" value="Genomic_DNA"/>
</dbReference>
<feature type="region of interest" description="Disordered" evidence="1">
    <location>
        <begin position="142"/>
        <end position="169"/>
    </location>
</feature>
<sequence length="245" mass="28129">MEKLHAMAKYKKTQFDFLRQLTKYTLSVVLLGLFLSCPLWLPPLCTCIKSFAFVSVPKAVTYVLRPKILFVISNVIVFILLGESKLLGSSNSAPDIYDEYVKRKKSYNQKLCVPAAAEKEVCYEEKPVIESSILKVKNMKDTVKDEEENGDEDGEEMEGKQTIEDLEEEEKEIEAKRGIAELNEAEEEEQEAEEIEAKRGIEELEDEEEEECGLPVDELNKKIEDFIAKFNQQRRLEARMLFLSG</sequence>
<proteinExistence type="predicted"/>
<protein>
    <recommendedName>
        <fullName evidence="3">DUF4408 domain-containing protein</fullName>
    </recommendedName>
</protein>
<feature type="compositionally biased region" description="Acidic residues" evidence="1">
    <location>
        <begin position="144"/>
        <end position="156"/>
    </location>
</feature>
<dbReference type="PANTHER" id="PTHR35762:SF2">
    <property type="entry name" value="TRANSMEMBRANE PROTEIN"/>
    <property type="match status" value="1"/>
</dbReference>
<dbReference type="AlphaFoldDB" id="A0A5K1AIE7"/>
<organism evidence="4">
    <name type="scientific">Nymphaea colorata</name>
    <name type="common">pocket water lily</name>
    <dbReference type="NCBI Taxonomy" id="210225"/>
    <lineage>
        <taxon>Eukaryota</taxon>
        <taxon>Viridiplantae</taxon>
        <taxon>Streptophyta</taxon>
        <taxon>Embryophyta</taxon>
        <taxon>Tracheophyta</taxon>
        <taxon>Spermatophyta</taxon>
        <taxon>Magnoliopsida</taxon>
        <taxon>Nymphaeales</taxon>
        <taxon>Nymphaeaceae</taxon>
        <taxon>Nymphaea</taxon>
    </lineage>
</organism>
<dbReference type="PANTHER" id="PTHR35762">
    <property type="entry name" value="TRANSMEMBRANE PROTEIN"/>
    <property type="match status" value="1"/>
</dbReference>